<evidence type="ECO:0000313" key="3">
    <source>
        <dbReference type="EMBL" id="SFF34158.1"/>
    </source>
</evidence>
<feature type="transmembrane region" description="Helical" evidence="1">
    <location>
        <begin position="116"/>
        <end position="134"/>
    </location>
</feature>
<dbReference type="EMBL" id="JARAKF010000001">
    <property type="protein sequence ID" value="MDU8991794.1"/>
    <property type="molecule type" value="Genomic_DNA"/>
</dbReference>
<dbReference type="OrthoDB" id="32301at2"/>
<dbReference type="AlphaFoldDB" id="A0A1I2HXB2"/>
<dbReference type="EMBL" id="FONR01000005">
    <property type="protein sequence ID" value="SFF34158.1"/>
    <property type="molecule type" value="Genomic_DNA"/>
</dbReference>
<proteinExistence type="predicted"/>
<dbReference type="Proteomes" id="UP001257627">
    <property type="component" value="Unassembled WGS sequence"/>
</dbReference>
<dbReference type="RefSeq" id="WP_054236504.1">
    <property type="nucleotide sequence ID" value="NZ_CP107955.1"/>
</dbReference>
<keyword evidence="5" id="KW-1185">Reference proteome</keyword>
<feature type="transmembrane region" description="Helical" evidence="1">
    <location>
        <begin position="146"/>
        <end position="167"/>
    </location>
</feature>
<sequence>MTTTLLRPSEHQDRRSFLLQRAQPAMTGLIDGSLSTLAPIFAVAFATHQPRYAFFAGLATAIGAGVSMAFSEGLSDTGDLTGRGNPYLRGAITGAGTFLGGVLHTLPFLIPQYHAALAVALATITLELVSLAWIRWRFFGTGFLRSFVSIAIGGAIIAGVSAMLGAVT</sequence>
<protein>
    <recommendedName>
        <fullName evidence="6">VIT family protein</fullName>
    </recommendedName>
</protein>
<reference evidence="3 4" key="1">
    <citation type="submission" date="2016-10" db="EMBL/GenBank/DDBJ databases">
        <authorList>
            <person name="de Groot N.N."/>
        </authorList>
    </citation>
    <scope>NUCLEOTIDE SEQUENCE [LARGE SCALE GENOMIC DNA]</scope>
    <source>
        <strain evidence="3 4">OK461</strain>
    </source>
</reference>
<keyword evidence="1" id="KW-0472">Membrane</keyword>
<organism evidence="3 4">
    <name type="scientific">Streptomyces mirabilis</name>
    <dbReference type="NCBI Taxonomy" id="68239"/>
    <lineage>
        <taxon>Bacteria</taxon>
        <taxon>Bacillati</taxon>
        <taxon>Actinomycetota</taxon>
        <taxon>Actinomycetes</taxon>
        <taxon>Kitasatosporales</taxon>
        <taxon>Streptomycetaceae</taxon>
        <taxon>Streptomyces</taxon>
    </lineage>
</organism>
<feature type="transmembrane region" description="Helical" evidence="1">
    <location>
        <begin position="91"/>
        <end position="110"/>
    </location>
</feature>
<dbReference type="Proteomes" id="UP000181942">
    <property type="component" value="Unassembled WGS sequence"/>
</dbReference>
<name>A0A1I2HXB2_9ACTN</name>
<keyword evidence="1" id="KW-0812">Transmembrane</keyword>
<evidence type="ECO:0008006" key="6">
    <source>
        <dbReference type="Google" id="ProtNLM"/>
    </source>
</evidence>
<evidence type="ECO:0000313" key="2">
    <source>
        <dbReference type="EMBL" id="MDU8991794.1"/>
    </source>
</evidence>
<evidence type="ECO:0000313" key="5">
    <source>
        <dbReference type="Proteomes" id="UP001257627"/>
    </source>
</evidence>
<feature type="transmembrane region" description="Helical" evidence="1">
    <location>
        <begin position="52"/>
        <end position="70"/>
    </location>
</feature>
<gene>
    <name evidence="2" type="ORF">PU648_05270</name>
    <name evidence="3" type="ORF">SAMN02787118_105473</name>
</gene>
<feature type="transmembrane region" description="Helical" evidence="1">
    <location>
        <begin position="24"/>
        <end position="46"/>
    </location>
</feature>
<keyword evidence="1" id="KW-1133">Transmembrane helix</keyword>
<reference evidence="2 5" key="2">
    <citation type="submission" date="2023-02" db="EMBL/GenBank/DDBJ databases">
        <authorList>
            <person name="Maleckis M."/>
        </authorList>
    </citation>
    <scope>NUCLEOTIDE SEQUENCE [LARGE SCALE GENOMIC DNA]</scope>
    <source>
        <strain evidence="2 5">P8-A2</strain>
    </source>
</reference>
<accession>A0A1I2HXB2</accession>
<evidence type="ECO:0000313" key="4">
    <source>
        <dbReference type="Proteomes" id="UP000181942"/>
    </source>
</evidence>
<evidence type="ECO:0000256" key="1">
    <source>
        <dbReference type="SAM" id="Phobius"/>
    </source>
</evidence>